<evidence type="ECO:0000256" key="7">
    <source>
        <dbReference type="ARBA" id="ARBA00022692"/>
    </source>
</evidence>
<name>A0ABN8MQB6_9CNID</name>
<keyword evidence="10" id="KW-0175">Coiled coil</keyword>
<evidence type="ECO:0000259" key="14">
    <source>
        <dbReference type="Pfam" id="PF12632"/>
    </source>
</evidence>
<comment type="similarity">
    <text evidence="4">Belongs to the vezatin family.</text>
</comment>
<dbReference type="PANTHER" id="PTHR15989:SF5">
    <property type="entry name" value="VEZATIN"/>
    <property type="match status" value="1"/>
</dbReference>
<dbReference type="Pfam" id="PF12632">
    <property type="entry name" value="Vezatin"/>
    <property type="match status" value="1"/>
</dbReference>
<evidence type="ECO:0000256" key="13">
    <source>
        <dbReference type="SAM" id="Phobius"/>
    </source>
</evidence>
<proteinExistence type="inferred from homology"/>
<evidence type="ECO:0000256" key="10">
    <source>
        <dbReference type="ARBA" id="ARBA00023054"/>
    </source>
</evidence>
<keyword evidence="8" id="KW-0965">Cell junction</keyword>
<keyword evidence="16" id="KW-1185">Reference proteome</keyword>
<sequence length="667" mass="75000">MAEDEVVLENSPLQKYLDEIGFTDFERGSNLKGHEKLNEGTLSILWTKVKGLLQSVLTWDTWESCYVLTPPRNDIEAFRKHYIAAVVDSEVLNDDDLNFLSNFDAELFKPGNPGTFGEPQKEMMFLISRRHGLLSFFVLIFSFLLATGNELSFPTFLVTVVTFCAIGIKTTSRYYFSICHQRNIGQLKSFMSHTKQLALLLRKSVKLIQEMELLSRGYTMVGPIIPSFIEGGDNMTGSVYPALRKAIIKNAENATTCLQRSAKELIFNFPLSLEYAGIFTYLSKGCEEIKPDYCAEELSLQTLKLMTSLVFGVQSEFLSRFLLCLSLEANGGNLTKLYRNLFTNMNIMFGIPTRLLAESLTSLERSYKLHKSCCFTSNEQSVKHHAISNTKWTGLDVALHSLQLHLQAGILRVQCLQQILGKSEIENERKAAEATHISYSNLETTFHWLKIDLESALSCWEEGKKNLEKLLGKESPKKPDKETSSVVPNVILEKSTSHCEYHVNEEVVEVDRVYEAFSDPHEEDFYRHPILSVEDLEEEKNIAKDNKQLLQELKAVLFTKSKDPLISTAGYVQPVKAPVTLQTDATGLPHKGVDQSSMEVTRCNSQHRNDDLCVHKKHSSEAEAGQPPLPFTNVQPSVAATVAAAAVMRSKAMGLSEETFISDEESD</sequence>
<dbReference type="InterPro" id="IPR026858">
    <property type="entry name" value="Vezatin"/>
</dbReference>
<keyword evidence="12" id="KW-0539">Nucleus</keyword>
<dbReference type="InterPro" id="IPR026859">
    <property type="entry name" value="Myosin-bd"/>
</dbReference>
<evidence type="ECO:0000256" key="5">
    <source>
        <dbReference type="ARBA" id="ARBA00018125"/>
    </source>
</evidence>
<dbReference type="PANTHER" id="PTHR15989">
    <property type="entry name" value="VEZATIN"/>
    <property type="match status" value="1"/>
</dbReference>
<evidence type="ECO:0000256" key="9">
    <source>
        <dbReference type="ARBA" id="ARBA00022989"/>
    </source>
</evidence>
<gene>
    <name evidence="15" type="ORF">PLOB_00016567</name>
</gene>
<evidence type="ECO:0000256" key="6">
    <source>
        <dbReference type="ARBA" id="ARBA00022475"/>
    </source>
</evidence>
<keyword evidence="11 13" id="KW-0472">Membrane</keyword>
<evidence type="ECO:0000313" key="16">
    <source>
        <dbReference type="Proteomes" id="UP001159405"/>
    </source>
</evidence>
<evidence type="ECO:0000256" key="3">
    <source>
        <dbReference type="ARBA" id="ARBA00004651"/>
    </source>
</evidence>
<keyword evidence="9 13" id="KW-1133">Transmembrane helix</keyword>
<evidence type="ECO:0000256" key="11">
    <source>
        <dbReference type="ARBA" id="ARBA00023136"/>
    </source>
</evidence>
<evidence type="ECO:0000256" key="1">
    <source>
        <dbReference type="ARBA" id="ARBA00004123"/>
    </source>
</evidence>
<evidence type="ECO:0000256" key="8">
    <source>
        <dbReference type="ARBA" id="ARBA00022949"/>
    </source>
</evidence>
<feature type="transmembrane region" description="Helical" evidence="13">
    <location>
        <begin position="131"/>
        <end position="149"/>
    </location>
</feature>
<evidence type="ECO:0000313" key="15">
    <source>
        <dbReference type="EMBL" id="CAH3033508.1"/>
    </source>
</evidence>
<organism evidence="15 16">
    <name type="scientific">Porites lobata</name>
    <dbReference type="NCBI Taxonomy" id="104759"/>
    <lineage>
        <taxon>Eukaryota</taxon>
        <taxon>Metazoa</taxon>
        <taxon>Cnidaria</taxon>
        <taxon>Anthozoa</taxon>
        <taxon>Hexacorallia</taxon>
        <taxon>Scleractinia</taxon>
        <taxon>Fungiina</taxon>
        <taxon>Poritidae</taxon>
        <taxon>Porites</taxon>
    </lineage>
</organism>
<reference evidence="15 16" key="1">
    <citation type="submission" date="2022-05" db="EMBL/GenBank/DDBJ databases">
        <authorList>
            <consortium name="Genoscope - CEA"/>
            <person name="William W."/>
        </authorList>
    </citation>
    <scope>NUCLEOTIDE SEQUENCE [LARGE SCALE GENOMIC DNA]</scope>
</reference>
<evidence type="ECO:0000256" key="4">
    <source>
        <dbReference type="ARBA" id="ARBA00007245"/>
    </source>
</evidence>
<feature type="domain" description="Myosin-binding" evidence="14">
    <location>
        <begin position="154"/>
        <end position="407"/>
    </location>
</feature>
<accession>A0ABN8MQB6</accession>
<evidence type="ECO:0000256" key="12">
    <source>
        <dbReference type="ARBA" id="ARBA00023242"/>
    </source>
</evidence>
<dbReference type="EMBL" id="CALNXK010000002">
    <property type="protein sequence ID" value="CAH3033508.1"/>
    <property type="molecule type" value="Genomic_DNA"/>
</dbReference>
<evidence type="ECO:0000256" key="2">
    <source>
        <dbReference type="ARBA" id="ARBA00004536"/>
    </source>
</evidence>
<comment type="subcellular location">
    <subcellularLocation>
        <location evidence="2">Cell junction</location>
        <location evidence="2">Adherens junction</location>
    </subcellularLocation>
    <subcellularLocation>
        <location evidence="3">Cell membrane</location>
        <topology evidence="3">Multi-pass membrane protein</topology>
    </subcellularLocation>
    <subcellularLocation>
        <location evidence="1">Nucleus</location>
    </subcellularLocation>
</comment>
<protein>
    <recommendedName>
        <fullName evidence="5">Vezatin</fullName>
    </recommendedName>
</protein>
<keyword evidence="7 13" id="KW-0812">Transmembrane</keyword>
<comment type="caution">
    <text evidence="15">The sequence shown here is derived from an EMBL/GenBank/DDBJ whole genome shotgun (WGS) entry which is preliminary data.</text>
</comment>
<dbReference type="Proteomes" id="UP001159405">
    <property type="component" value="Unassembled WGS sequence"/>
</dbReference>
<keyword evidence="6" id="KW-1003">Cell membrane</keyword>